<dbReference type="GeneID" id="9926459"/>
<proteinExistence type="predicted"/>
<feature type="coiled-coil region" evidence="1">
    <location>
        <begin position="41"/>
        <end position="68"/>
    </location>
</feature>
<organism evidence="2 3">
    <name type="scientific">Acinetobacter phage Acj9</name>
    <dbReference type="NCBI Taxonomy" id="760939"/>
    <lineage>
        <taxon>Viruses</taxon>
        <taxon>Duplodnaviria</taxon>
        <taxon>Heunggongvirae</taxon>
        <taxon>Uroviricota</taxon>
        <taxon>Caudoviricetes</taxon>
        <taxon>Pantevenvirales</taxon>
        <taxon>Straboviridae</taxon>
        <taxon>Twarogvirinae</taxon>
        <taxon>Acajnonavirus</taxon>
        <taxon>Acajnonavirus acj9</taxon>
    </lineage>
</organism>
<keyword evidence="3" id="KW-1185">Reference proteome</keyword>
<accession>E5EPF9</accession>
<protein>
    <recommendedName>
        <fullName evidence="4">J domain-containing protein</fullName>
    </recommendedName>
</protein>
<evidence type="ECO:0000256" key="1">
    <source>
        <dbReference type="SAM" id="Coils"/>
    </source>
</evidence>
<dbReference type="RefSeq" id="YP_004010162.1">
    <property type="nucleotide sequence ID" value="NC_014663.1"/>
</dbReference>
<keyword evidence="1" id="KW-0175">Coiled coil</keyword>
<gene>
    <name evidence="2" type="ORF">Acj9p025</name>
</gene>
<reference evidence="2 3" key="1">
    <citation type="journal article" date="2010" name="Virol. J.">
        <title>Genomes of the T4-related bacteriophages as windows on microbial genome evolution.</title>
        <authorList>
            <person name="Petrov V.M."/>
            <person name="Ratnayaka S."/>
            <person name="Nolan J.M."/>
            <person name="Miller E.S."/>
            <person name="Karam J.D."/>
        </authorList>
    </citation>
    <scope>NUCLEOTIDE SEQUENCE [LARGE SCALE GENOMIC DNA]</scope>
</reference>
<dbReference type="EMBL" id="HM004124">
    <property type="protein sequence ID" value="ADG59925.1"/>
    <property type="molecule type" value="Genomic_DNA"/>
</dbReference>
<dbReference type="KEGG" id="vg:9926459"/>
<sequence>MGPVATFICVGLLLCALAALAHSTVMWFQTRSLLAIRTERYNECVRNRNEIKELLAKAKNEADGLRAVNSNNIQAYNMLEAKFLECEYQFNEFKRKAALKDGFGDSFKKFNEAFAKEAPKSVGKNEFSINELKRIRFAIHPDRNGGKNSELWQKINDMTKG</sequence>
<name>E5EPF9_9CAUD</name>
<dbReference type="Proteomes" id="UP000008731">
    <property type="component" value="Segment"/>
</dbReference>
<evidence type="ECO:0000313" key="3">
    <source>
        <dbReference type="Proteomes" id="UP000008731"/>
    </source>
</evidence>
<dbReference type="OrthoDB" id="38879at10239"/>
<evidence type="ECO:0000313" key="2">
    <source>
        <dbReference type="EMBL" id="ADG59925.1"/>
    </source>
</evidence>
<evidence type="ECO:0008006" key="4">
    <source>
        <dbReference type="Google" id="ProtNLM"/>
    </source>
</evidence>